<dbReference type="Proteomes" id="UP000076727">
    <property type="component" value="Unassembled WGS sequence"/>
</dbReference>
<proteinExistence type="predicted"/>
<dbReference type="OrthoDB" id="3270670at2759"/>
<feature type="compositionally biased region" description="Low complexity" evidence="1">
    <location>
        <begin position="417"/>
        <end position="439"/>
    </location>
</feature>
<feature type="region of interest" description="Disordered" evidence="1">
    <location>
        <begin position="328"/>
        <end position="439"/>
    </location>
</feature>
<dbReference type="EMBL" id="KV429125">
    <property type="protein sequence ID" value="KZT64553.1"/>
    <property type="molecule type" value="Genomic_DNA"/>
</dbReference>
<gene>
    <name evidence="2" type="ORF">DAEQUDRAFT_814908</name>
</gene>
<feature type="region of interest" description="Disordered" evidence="1">
    <location>
        <begin position="44"/>
        <end position="103"/>
    </location>
</feature>
<sequence>MASASYPAYADGSSTIYQYYPTGAGTSPVQGDYHAGEASYMTDTQRTHWQAQPASSSSYPASIPAHEYSSSSTSQSMSYPSAYAPHPQHTSLPDAFAPSPSSSSRTYAASTLSHVSASSTPTIPSLQRVTWAAGSAPASALYIVDPEPDVGEVPEGPYTQVKTEEEDFESGFIFELASDAPPTLPFLDNMPEVPLRATQASKEMRKLMGAFRLDPFAMHNGVKSAASQSVPIGIEVGPLREPPIMFEWQVELAYPLVPQSPRWSAEEQSLHVFEDDDEKWAPEGAMDVYGEVFDDEASLDTEATFQPVMTPAQAVGWGVGFNEQQSMVSAASNSPSGYPVQPLSGMFNRSGPSSMSQASISRSLPPLPQPQPTAFYRQSQNYAVSSPSTGIPSPSLSQSAYSQRSTPSNSTDMYYRQQQQQQSHHQQSLHPSTSSASASAAMRVPLLMSSSSAPAHASSMSRRTQLEYPVPHASAPAPTSHPQYASPSPTPYSGSGGGGAGRYRDEALGWYRRPAFALEPYAASACT</sequence>
<feature type="compositionally biased region" description="Polar residues" evidence="1">
    <location>
        <begin position="350"/>
        <end position="362"/>
    </location>
</feature>
<feature type="region of interest" description="Disordered" evidence="1">
    <location>
        <begin position="453"/>
        <end position="503"/>
    </location>
</feature>
<protein>
    <submittedName>
        <fullName evidence="2">Uncharacterized protein</fullName>
    </submittedName>
</protein>
<dbReference type="STRING" id="1314783.A0A165LKW6"/>
<name>A0A165LKW6_9APHY</name>
<dbReference type="AlphaFoldDB" id="A0A165LKW6"/>
<feature type="compositionally biased region" description="Low complexity" evidence="1">
    <location>
        <begin position="91"/>
        <end position="103"/>
    </location>
</feature>
<reference evidence="2 3" key="1">
    <citation type="journal article" date="2016" name="Mol. Biol. Evol.">
        <title>Comparative Genomics of Early-Diverging Mushroom-Forming Fungi Provides Insights into the Origins of Lignocellulose Decay Capabilities.</title>
        <authorList>
            <person name="Nagy L.G."/>
            <person name="Riley R."/>
            <person name="Tritt A."/>
            <person name="Adam C."/>
            <person name="Daum C."/>
            <person name="Floudas D."/>
            <person name="Sun H."/>
            <person name="Yadav J.S."/>
            <person name="Pangilinan J."/>
            <person name="Larsson K.H."/>
            <person name="Matsuura K."/>
            <person name="Barry K."/>
            <person name="Labutti K."/>
            <person name="Kuo R."/>
            <person name="Ohm R.A."/>
            <person name="Bhattacharya S.S."/>
            <person name="Shirouzu T."/>
            <person name="Yoshinaga Y."/>
            <person name="Martin F.M."/>
            <person name="Grigoriev I.V."/>
            <person name="Hibbett D.S."/>
        </authorList>
    </citation>
    <scope>NUCLEOTIDE SEQUENCE [LARGE SCALE GENOMIC DNA]</scope>
    <source>
        <strain evidence="2 3">L-15889</strain>
    </source>
</reference>
<accession>A0A165LKW6</accession>
<keyword evidence="3" id="KW-1185">Reference proteome</keyword>
<evidence type="ECO:0000313" key="3">
    <source>
        <dbReference type="Proteomes" id="UP000076727"/>
    </source>
</evidence>
<evidence type="ECO:0000313" key="2">
    <source>
        <dbReference type="EMBL" id="KZT64553.1"/>
    </source>
</evidence>
<feature type="compositionally biased region" description="Low complexity" evidence="1">
    <location>
        <begin position="53"/>
        <end position="83"/>
    </location>
</feature>
<feature type="compositionally biased region" description="Low complexity" evidence="1">
    <location>
        <begin position="469"/>
        <end position="493"/>
    </location>
</feature>
<organism evidence="2 3">
    <name type="scientific">Daedalea quercina L-15889</name>
    <dbReference type="NCBI Taxonomy" id="1314783"/>
    <lineage>
        <taxon>Eukaryota</taxon>
        <taxon>Fungi</taxon>
        <taxon>Dikarya</taxon>
        <taxon>Basidiomycota</taxon>
        <taxon>Agaricomycotina</taxon>
        <taxon>Agaricomycetes</taxon>
        <taxon>Polyporales</taxon>
        <taxon>Fomitopsis</taxon>
    </lineage>
</organism>
<evidence type="ECO:0000256" key="1">
    <source>
        <dbReference type="SAM" id="MobiDB-lite"/>
    </source>
</evidence>
<feature type="compositionally biased region" description="Polar residues" evidence="1">
    <location>
        <begin position="376"/>
        <end position="412"/>
    </location>
</feature>